<feature type="compositionally biased region" description="Polar residues" evidence="9">
    <location>
        <begin position="273"/>
        <end position="283"/>
    </location>
</feature>
<dbReference type="Pfam" id="PF00528">
    <property type="entry name" value="BPD_transp_1"/>
    <property type="match status" value="1"/>
</dbReference>
<keyword evidence="5 8" id="KW-0812">Transmembrane</keyword>
<dbReference type="PROSITE" id="PS50928">
    <property type="entry name" value="ABC_TM1"/>
    <property type="match status" value="1"/>
</dbReference>
<evidence type="ECO:0000256" key="3">
    <source>
        <dbReference type="ARBA" id="ARBA00022475"/>
    </source>
</evidence>
<dbReference type="Proteomes" id="UP001316184">
    <property type="component" value="Chromosome"/>
</dbReference>
<evidence type="ECO:0000256" key="8">
    <source>
        <dbReference type="RuleBase" id="RU363032"/>
    </source>
</evidence>
<sequence>MSTARVRARRRLQAFRIAVFAVLGLFFLIPLGSMAAYSVRVPGGGRTLEFWKQLGQDPDLRSAIVTSLELAFLTVVLMLVLLVPTMIWVRLRVPQMSRIVEFLCLLPLTIPAIVLVVGLKGVYAWVTYFFGDTSLTLTFAYVVLVLPYAYRAIDAGLASIDVVTLSEAARSLGASWFTVITRVIVPNIGAALLSAAFVSVALVLGEFTLASLLNYTNLQVVINLLGKSDSQTSVAASLASLVFAFLLLIALSFVGRRRGARRASRDLVPAPQPSMTQPSKKRG</sequence>
<evidence type="ECO:0000256" key="1">
    <source>
        <dbReference type="ARBA" id="ARBA00004429"/>
    </source>
</evidence>
<dbReference type="InterPro" id="IPR035906">
    <property type="entry name" value="MetI-like_sf"/>
</dbReference>
<dbReference type="InterPro" id="IPR000515">
    <property type="entry name" value="MetI-like"/>
</dbReference>
<gene>
    <name evidence="11" type="ORF">NQV15_09055</name>
</gene>
<proteinExistence type="inferred from homology"/>
<keyword evidence="4" id="KW-0997">Cell inner membrane</keyword>
<evidence type="ECO:0000256" key="7">
    <source>
        <dbReference type="ARBA" id="ARBA00023136"/>
    </source>
</evidence>
<feature type="transmembrane region" description="Helical" evidence="8">
    <location>
        <begin position="99"/>
        <end position="119"/>
    </location>
</feature>
<dbReference type="EMBL" id="CP102173">
    <property type="protein sequence ID" value="UUP15444.1"/>
    <property type="molecule type" value="Genomic_DNA"/>
</dbReference>
<keyword evidence="2 8" id="KW-0813">Transport</keyword>
<keyword evidence="3" id="KW-1003">Cell membrane</keyword>
<dbReference type="PANTHER" id="PTHR43357:SF4">
    <property type="entry name" value="INNER MEMBRANE ABC TRANSPORTER PERMEASE PROTEIN YDCV"/>
    <property type="match status" value="1"/>
</dbReference>
<evidence type="ECO:0000256" key="4">
    <source>
        <dbReference type="ARBA" id="ARBA00022519"/>
    </source>
</evidence>
<keyword evidence="6 8" id="KW-1133">Transmembrane helix</keyword>
<evidence type="ECO:0000259" key="10">
    <source>
        <dbReference type="PROSITE" id="PS50928"/>
    </source>
</evidence>
<dbReference type="Gene3D" id="1.10.3720.10">
    <property type="entry name" value="MetI-like"/>
    <property type="match status" value="1"/>
</dbReference>
<feature type="region of interest" description="Disordered" evidence="9">
    <location>
        <begin position="264"/>
        <end position="283"/>
    </location>
</feature>
<evidence type="ECO:0000256" key="5">
    <source>
        <dbReference type="ARBA" id="ARBA00022692"/>
    </source>
</evidence>
<evidence type="ECO:0000256" key="2">
    <source>
        <dbReference type="ARBA" id="ARBA00022448"/>
    </source>
</evidence>
<comment type="subcellular location">
    <subcellularLocation>
        <location evidence="1">Cell inner membrane</location>
        <topology evidence="1">Multi-pass membrane protein</topology>
    </subcellularLocation>
    <subcellularLocation>
        <location evidence="8">Cell membrane</location>
        <topology evidence="8">Multi-pass membrane protein</topology>
    </subcellularLocation>
</comment>
<evidence type="ECO:0000313" key="11">
    <source>
        <dbReference type="EMBL" id="UUP15444.1"/>
    </source>
</evidence>
<evidence type="ECO:0000256" key="6">
    <source>
        <dbReference type="ARBA" id="ARBA00022989"/>
    </source>
</evidence>
<organism evidence="11 12">
    <name type="scientific">Aeromicrobium wangtongii</name>
    <dbReference type="NCBI Taxonomy" id="2969247"/>
    <lineage>
        <taxon>Bacteria</taxon>
        <taxon>Bacillati</taxon>
        <taxon>Actinomycetota</taxon>
        <taxon>Actinomycetes</taxon>
        <taxon>Propionibacteriales</taxon>
        <taxon>Nocardioidaceae</taxon>
        <taxon>Aeromicrobium</taxon>
    </lineage>
</organism>
<feature type="transmembrane region" description="Helical" evidence="8">
    <location>
        <begin position="233"/>
        <end position="255"/>
    </location>
</feature>
<evidence type="ECO:0000313" key="12">
    <source>
        <dbReference type="Proteomes" id="UP001316184"/>
    </source>
</evidence>
<reference evidence="11 12" key="1">
    <citation type="submission" date="2022-08" db="EMBL/GenBank/DDBJ databases">
        <title>novel species in genus Aeromicrobium.</title>
        <authorList>
            <person name="Ye L."/>
        </authorList>
    </citation>
    <scope>NUCLEOTIDE SEQUENCE [LARGE SCALE GENOMIC DNA]</scope>
    <source>
        <strain evidence="12">zg-Y1379</strain>
    </source>
</reference>
<feature type="transmembrane region" description="Helical" evidence="8">
    <location>
        <begin position="190"/>
        <end position="213"/>
    </location>
</feature>
<feature type="transmembrane region" description="Helical" evidence="8">
    <location>
        <begin position="125"/>
        <end position="150"/>
    </location>
</feature>
<comment type="similarity">
    <text evidence="8">Belongs to the binding-protein-dependent transport system permease family.</text>
</comment>
<dbReference type="SUPFAM" id="SSF161098">
    <property type="entry name" value="MetI-like"/>
    <property type="match status" value="1"/>
</dbReference>
<dbReference type="PANTHER" id="PTHR43357">
    <property type="entry name" value="INNER MEMBRANE ABC TRANSPORTER PERMEASE PROTEIN YDCV"/>
    <property type="match status" value="1"/>
</dbReference>
<keyword evidence="7 8" id="KW-0472">Membrane</keyword>
<accession>A0ABY5MDY4</accession>
<feature type="domain" description="ABC transmembrane type-1" evidence="10">
    <location>
        <begin position="64"/>
        <end position="255"/>
    </location>
</feature>
<feature type="transmembrane region" description="Helical" evidence="8">
    <location>
        <begin position="62"/>
        <end position="87"/>
    </location>
</feature>
<protein>
    <submittedName>
        <fullName evidence="11">ABC transporter permease subunit</fullName>
    </submittedName>
</protein>
<keyword evidence="12" id="KW-1185">Reference proteome</keyword>
<name>A0ABY5MDY4_9ACTN</name>
<dbReference type="RefSeq" id="WP_232399496.1">
    <property type="nucleotide sequence ID" value="NZ_CP102173.1"/>
</dbReference>
<dbReference type="CDD" id="cd06261">
    <property type="entry name" value="TM_PBP2"/>
    <property type="match status" value="1"/>
</dbReference>
<evidence type="ECO:0000256" key="9">
    <source>
        <dbReference type="SAM" id="MobiDB-lite"/>
    </source>
</evidence>